<dbReference type="Pfam" id="PF00172">
    <property type="entry name" value="Zn_clus"/>
    <property type="match status" value="1"/>
</dbReference>
<dbReference type="SUPFAM" id="SSF57701">
    <property type="entry name" value="Zn2/Cys6 DNA-binding domain"/>
    <property type="match status" value="1"/>
</dbReference>
<dbReference type="Proteomes" id="UP001201262">
    <property type="component" value="Unassembled WGS sequence"/>
</dbReference>
<dbReference type="Pfam" id="PF11951">
    <property type="entry name" value="Fungal_trans_2"/>
    <property type="match status" value="1"/>
</dbReference>
<dbReference type="PROSITE" id="PS00463">
    <property type="entry name" value="ZN2_CY6_FUNGAL_1"/>
    <property type="match status" value="1"/>
</dbReference>
<evidence type="ECO:0000313" key="8">
    <source>
        <dbReference type="Proteomes" id="UP001201262"/>
    </source>
</evidence>
<reference evidence="7" key="1">
    <citation type="submission" date="2021-12" db="EMBL/GenBank/DDBJ databases">
        <title>Convergent genome expansion in fungi linked to evolution of root-endophyte symbiosis.</title>
        <authorList>
            <consortium name="DOE Joint Genome Institute"/>
            <person name="Ke Y.-H."/>
            <person name="Bonito G."/>
            <person name="Liao H.-L."/>
            <person name="Looney B."/>
            <person name="Rojas-Flechas A."/>
            <person name="Nash J."/>
            <person name="Hameed K."/>
            <person name="Schadt C."/>
            <person name="Martin F."/>
            <person name="Crous P.W."/>
            <person name="Miettinen O."/>
            <person name="Magnuson J.K."/>
            <person name="Labbe J."/>
            <person name="Jacobson D."/>
            <person name="Doktycz M.J."/>
            <person name="Veneault-Fourrey C."/>
            <person name="Kuo A."/>
            <person name="Mondo S."/>
            <person name="Calhoun S."/>
            <person name="Riley R."/>
            <person name="Ohm R."/>
            <person name="LaButti K."/>
            <person name="Andreopoulos B."/>
            <person name="Pangilinan J."/>
            <person name="Nolan M."/>
            <person name="Tritt A."/>
            <person name="Clum A."/>
            <person name="Lipzen A."/>
            <person name="Daum C."/>
            <person name="Barry K."/>
            <person name="Grigoriev I.V."/>
            <person name="Vilgalys R."/>
        </authorList>
    </citation>
    <scope>NUCLEOTIDE SEQUENCE</scope>
    <source>
        <strain evidence="7">PMI_201</strain>
    </source>
</reference>
<dbReference type="GO" id="GO:0000981">
    <property type="term" value="F:DNA-binding transcription factor activity, RNA polymerase II-specific"/>
    <property type="evidence" value="ECO:0007669"/>
    <property type="project" value="InterPro"/>
</dbReference>
<dbReference type="GO" id="GO:0003677">
    <property type="term" value="F:DNA binding"/>
    <property type="evidence" value="ECO:0007669"/>
    <property type="project" value="UniProtKB-KW"/>
</dbReference>
<evidence type="ECO:0000259" key="6">
    <source>
        <dbReference type="PROSITE" id="PS50048"/>
    </source>
</evidence>
<dbReference type="AlphaFoldDB" id="A0AAD4KRR1"/>
<dbReference type="PANTHER" id="PTHR37534">
    <property type="entry name" value="TRANSCRIPTIONAL ACTIVATOR PROTEIN UGA3"/>
    <property type="match status" value="1"/>
</dbReference>
<evidence type="ECO:0000256" key="4">
    <source>
        <dbReference type="ARBA" id="ARBA00023163"/>
    </source>
</evidence>
<dbReference type="InterPro" id="IPR036864">
    <property type="entry name" value="Zn2-C6_fun-type_DNA-bd_sf"/>
</dbReference>
<dbReference type="GO" id="GO:0008270">
    <property type="term" value="F:zinc ion binding"/>
    <property type="evidence" value="ECO:0007669"/>
    <property type="project" value="InterPro"/>
</dbReference>
<dbReference type="PROSITE" id="PS50048">
    <property type="entry name" value="ZN2_CY6_FUNGAL_2"/>
    <property type="match status" value="1"/>
</dbReference>
<evidence type="ECO:0000256" key="1">
    <source>
        <dbReference type="ARBA" id="ARBA00004123"/>
    </source>
</evidence>
<evidence type="ECO:0000256" key="3">
    <source>
        <dbReference type="ARBA" id="ARBA00023125"/>
    </source>
</evidence>
<keyword evidence="8" id="KW-1185">Reference proteome</keyword>
<sequence>MPKQVRRSFDACWTCRSRRVACDAALPVCTPCRRRSLNCGGYSIRLVWVDIERGLYQTHSRRTLDPILTWAGQNPYTAAQIQHLADVDPEDVYCECTLHAATSNPFRILIHSDGRLEPATADSPDTITNDADMVDLPPTPTTQLLSRDRPWTEARLFHHYVDQVAFLMMPVDMKANPWRCVYASIATHHSSHASRSLYHALLALSAFHLSVLHSDRCDVANEYKLQAMKHYCSALGSLRTSLDQQVDEFIACAAVLLTLAQIDGCYAPELGSWRKHFQGVIGLLTQFVQESPWVSSSDAWVISQSLSLSSEIARSGSGSSFGYSQINDTLLGSVSQVSQFGYTIGASGNVIQAISKIRWLAEGLSRGESLVDIDIQSGKILSELYTSGSDCVRSQALENRQEYLSNLHRRIFRNATIIYLYRTVYDVTPCAIQDRVSEVLHDTIDFLNMKGGSISIWPVFIAAVEACTEQGREMARRWLDYSCKLGIRNRHSARHIIQEVWKQRDEEAMLKHAQSGDIAVDWRQVQSWLGIDILLL</sequence>
<comment type="subcellular location">
    <subcellularLocation>
        <location evidence="1">Nucleus</location>
    </subcellularLocation>
</comment>
<keyword evidence="5" id="KW-0539">Nucleus</keyword>
<dbReference type="SMART" id="SM00066">
    <property type="entry name" value="GAL4"/>
    <property type="match status" value="1"/>
</dbReference>
<dbReference type="CDD" id="cd00067">
    <property type="entry name" value="GAL4"/>
    <property type="match status" value="1"/>
</dbReference>
<evidence type="ECO:0000256" key="5">
    <source>
        <dbReference type="ARBA" id="ARBA00023242"/>
    </source>
</evidence>
<gene>
    <name evidence="7" type="ORF">BGW36DRAFT_358453</name>
</gene>
<organism evidence="7 8">
    <name type="scientific">Talaromyces proteolyticus</name>
    <dbReference type="NCBI Taxonomy" id="1131652"/>
    <lineage>
        <taxon>Eukaryota</taxon>
        <taxon>Fungi</taxon>
        <taxon>Dikarya</taxon>
        <taxon>Ascomycota</taxon>
        <taxon>Pezizomycotina</taxon>
        <taxon>Eurotiomycetes</taxon>
        <taxon>Eurotiomycetidae</taxon>
        <taxon>Eurotiales</taxon>
        <taxon>Trichocomaceae</taxon>
        <taxon>Talaromyces</taxon>
        <taxon>Talaromyces sect. Bacilispori</taxon>
    </lineage>
</organism>
<comment type="caution">
    <text evidence="7">The sequence shown here is derived from an EMBL/GenBank/DDBJ whole genome shotgun (WGS) entry which is preliminary data.</text>
</comment>
<proteinExistence type="predicted"/>
<evidence type="ECO:0000256" key="2">
    <source>
        <dbReference type="ARBA" id="ARBA00023015"/>
    </source>
</evidence>
<accession>A0AAD4KRR1</accession>
<name>A0AAD4KRR1_9EURO</name>
<protein>
    <submittedName>
        <fullName evidence="7">Fungal-specific transcription factor domain-containing protein</fullName>
    </submittedName>
</protein>
<keyword evidence="4" id="KW-0804">Transcription</keyword>
<dbReference type="InterPro" id="IPR001138">
    <property type="entry name" value="Zn2Cys6_DnaBD"/>
</dbReference>
<dbReference type="PANTHER" id="PTHR37534:SF46">
    <property type="entry name" value="ZN(II)2CYS6 TRANSCRIPTION FACTOR (EUROFUNG)"/>
    <property type="match status" value="1"/>
</dbReference>
<keyword evidence="2" id="KW-0805">Transcription regulation</keyword>
<feature type="domain" description="Zn(2)-C6 fungal-type" evidence="6">
    <location>
        <begin position="11"/>
        <end position="39"/>
    </location>
</feature>
<dbReference type="GO" id="GO:0005634">
    <property type="term" value="C:nucleus"/>
    <property type="evidence" value="ECO:0007669"/>
    <property type="project" value="UniProtKB-SubCell"/>
</dbReference>
<dbReference type="Gene3D" id="4.10.240.10">
    <property type="entry name" value="Zn(2)-C6 fungal-type DNA-binding domain"/>
    <property type="match status" value="1"/>
</dbReference>
<dbReference type="InterPro" id="IPR021858">
    <property type="entry name" value="Fun_TF"/>
</dbReference>
<dbReference type="EMBL" id="JAJTJA010000005">
    <property type="protein sequence ID" value="KAH8698944.1"/>
    <property type="molecule type" value="Genomic_DNA"/>
</dbReference>
<evidence type="ECO:0000313" key="7">
    <source>
        <dbReference type="EMBL" id="KAH8698944.1"/>
    </source>
</evidence>
<dbReference type="GeneID" id="70244254"/>
<keyword evidence="3" id="KW-0238">DNA-binding</keyword>
<dbReference type="RefSeq" id="XP_046073408.1">
    <property type="nucleotide sequence ID" value="XM_046213967.1"/>
</dbReference>